<feature type="non-terminal residue" evidence="6">
    <location>
        <position position="176"/>
    </location>
</feature>
<evidence type="ECO:0000313" key="6">
    <source>
        <dbReference type="EMBL" id="MBN3282379.1"/>
    </source>
</evidence>
<evidence type="ECO:0000256" key="1">
    <source>
        <dbReference type="ARBA" id="ARBA00004123"/>
    </source>
</evidence>
<keyword evidence="7" id="KW-1185">Reference proteome</keyword>
<dbReference type="InterPro" id="IPR022800">
    <property type="entry name" value="Spt4/RpoE2_Znf"/>
</dbReference>
<evidence type="ECO:0000259" key="5">
    <source>
        <dbReference type="SMART" id="SM01389"/>
    </source>
</evidence>
<name>A0ABS2Y875_POLSP</name>
<protein>
    <submittedName>
        <fullName evidence="6">SPT4H factor</fullName>
    </submittedName>
</protein>
<comment type="similarity">
    <text evidence="2">Belongs to the SPT4 family.</text>
</comment>
<evidence type="ECO:0000256" key="4">
    <source>
        <dbReference type="ARBA" id="ARBA00023242"/>
    </source>
</evidence>
<dbReference type="SMART" id="SM01389">
    <property type="entry name" value="Spt4"/>
    <property type="match status" value="1"/>
</dbReference>
<dbReference type="SUPFAM" id="SSF63393">
    <property type="entry name" value="RNA polymerase subunits"/>
    <property type="match status" value="1"/>
</dbReference>
<dbReference type="InterPro" id="IPR009287">
    <property type="entry name" value="Spt4"/>
</dbReference>
<evidence type="ECO:0000313" key="7">
    <source>
        <dbReference type="Proteomes" id="UP001166093"/>
    </source>
</evidence>
<dbReference type="CDD" id="cd07973">
    <property type="entry name" value="Spt4"/>
    <property type="match status" value="1"/>
</dbReference>
<dbReference type="InterPro" id="IPR038510">
    <property type="entry name" value="Spt4_sf"/>
</dbReference>
<accession>A0ABS2Y875</accession>
<comment type="subcellular location">
    <subcellularLocation>
        <location evidence="1">Nucleus</location>
    </subcellularLocation>
</comment>
<evidence type="ECO:0000256" key="3">
    <source>
        <dbReference type="ARBA" id="ARBA00023163"/>
    </source>
</evidence>
<organism evidence="6 7">
    <name type="scientific">Polyodon spathula</name>
    <name type="common">North American paddlefish</name>
    <name type="synonym">Squalus spathula</name>
    <dbReference type="NCBI Taxonomy" id="7913"/>
    <lineage>
        <taxon>Eukaryota</taxon>
        <taxon>Metazoa</taxon>
        <taxon>Chordata</taxon>
        <taxon>Craniata</taxon>
        <taxon>Vertebrata</taxon>
        <taxon>Euteleostomi</taxon>
        <taxon>Actinopterygii</taxon>
        <taxon>Chondrostei</taxon>
        <taxon>Acipenseriformes</taxon>
        <taxon>Polyodontidae</taxon>
        <taxon>Polyodon</taxon>
    </lineage>
</organism>
<keyword evidence="3" id="KW-0804">Transcription</keyword>
<dbReference type="InterPro" id="IPR029040">
    <property type="entry name" value="RPABC4/Spt4"/>
</dbReference>
<keyword evidence="4" id="KW-0539">Nucleus</keyword>
<dbReference type="Gene3D" id="3.30.40.210">
    <property type="match status" value="1"/>
</dbReference>
<dbReference type="PANTHER" id="PTHR12882">
    <property type="entry name" value="SUPPRESSOR OF TY 4"/>
    <property type="match status" value="1"/>
</dbReference>
<dbReference type="EMBL" id="JAAWVQ010116974">
    <property type="protein sequence ID" value="MBN3282379.1"/>
    <property type="molecule type" value="Genomic_DNA"/>
</dbReference>
<proteinExistence type="inferred from homology"/>
<comment type="caution">
    <text evidence="6">The sequence shown here is derived from an EMBL/GenBank/DDBJ whole genome shotgun (WGS) entry which is preliminary data.</text>
</comment>
<feature type="domain" description="Spt4/RpoE2 zinc finger" evidence="5">
    <location>
        <begin position="1"/>
        <end position="49"/>
    </location>
</feature>
<dbReference type="Proteomes" id="UP001166093">
    <property type="component" value="Unassembled WGS sequence"/>
</dbReference>
<reference evidence="6" key="1">
    <citation type="journal article" date="2021" name="Cell">
        <title>Tracing the genetic footprints of vertebrate landing in non-teleost ray-finned fishes.</title>
        <authorList>
            <person name="Bi X."/>
            <person name="Wang K."/>
            <person name="Yang L."/>
            <person name="Pan H."/>
            <person name="Jiang H."/>
            <person name="Wei Q."/>
            <person name="Fang M."/>
            <person name="Yu H."/>
            <person name="Zhu C."/>
            <person name="Cai Y."/>
            <person name="He Y."/>
            <person name="Gan X."/>
            <person name="Zeng H."/>
            <person name="Yu D."/>
            <person name="Zhu Y."/>
            <person name="Jiang H."/>
            <person name="Qiu Q."/>
            <person name="Yang H."/>
            <person name="Zhang Y.E."/>
            <person name="Wang W."/>
            <person name="Zhu M."/>
            <person name="He S."/>
            <person name="Zhang G."/>
        </authorList>
    </citation>
    <scope>NUCLEOTIDE SEQUENCE</scope>
    <source>
        <strain evidence="6">Pddl_001</strain>
    </source>
</reference>
<gene>
    <name evidence="6" type="primary">Supt4h1</name>
    <name evidence="6" type="ORF">GTO93_0021432</name>
</gene>
<evidence type="ECO:0000256" key="2">
    <source>
        <dbReference type="ARBA" id="ARBA00010464"/>
    </source>
</evidence>
<feature type="non-terminal residue" evidence="6">
    <location>
        <position position="1"/>
    </location>
</feature>
<dbReference type="Pfam" id="PF06093">
    <property type="entry name" value="Spt4"/>
    <property type="match status" value="1"/>
</dbReference>
<dbReference type="PANTHER" id="PTHR12882:SF1">
    <property type="entry name" value="TRANSCRIPTION ELONGATION FACTOR SPT4"/>
    <property type="match status" value="1"/>
</dbReference>
<sequence>MKGNREMVYDCTSSSFDGVIAMMSPEDSWVSKWQRISNFKPGVYAVTVTGRLPPDAFVQRGLSKPLLMCCKTHSFKLSVHTGVDETSLNDLTPVTKLYQEIASCRDKIDLKAFYSTGKSHRHQQLLMVSPGLSWWERQQLDEIHLLAASKFYLLVLSECFEVQKADSSGIMACIGV</sequence>